<name>A0AA88DUA0_FICCA</name>
<protein>
    <submittedName>
        <fullName evidence="2">Uncharacterized protein</fullName>
    </submittedName>
</protein>
<evidence type="ECO:0000256" key="1">
    <source>
        <dbReference type="SAM" id="MobiDB-lite"/>
    </source>
</evidence>
<reference evidence="2" key="1">
    <citation type="submission" date="2023-07" db="EMBL/GenBank/DDBJ databases">
        <title>draft genome sequence of fig (Ficus carica).</title>
        <authorList>
            <person name="Takahashi T."/>
            <person name="Nishimura K."/>
        </authorList>
    </citation>
    <scope>NUCLEOTIDE SEQUENCE</scope>
</reference>
<feature type="compositionally biased region" description="Basic and acidic residues" evidence="1">
    <location>
        <begin position="105"/>
        <end position="117"/>
    </location>
</feature>
<accession>A0AA88DUA0</accession>
<gene>
    <name evidence="2" type="ORF">TIFTF001_030984</name>
</gene>
<feature type="region of interest" description="Disordered" evidence="1">
    <location>
        <begin position="331"/>
        <end position="352"/>
    </location>
</feature>
<sequence length="427" mass="44442">MPATHPRPPHHRPPAVRRLFPSLSLPLSLSSPLSCGRPPPAPPPPAPALAAPHPAQAAGDPTPLSLLFSLSLPFSLSSPTTPPPPAPHPAPAPALAAPAAPPPRPDARDNREKREAEGDGGAGGWGVGGPGLGGAGVGKRERGEERREREGKRERKGGSSAAGVGAGGGSPGLGWSGPSGLGGPGWGREKSRERKGRRQPEKVPEVGRRRRSPAVNRSPAAEKTWGGKVYMRKYIYDFVFVDVVICADHKVPLPTTLGNGKAVPVCSELGLCSEHPNPRIKPQTDISLPDPRSTCHLTAHRPCPCTHQLQAQSTYYYCCTSHHHLPPHTLAEPAPAGAGDNHPPVPCAGSGSTWRQSIGPVAPASLSLVTPRVWSFFLAETLPLPSLISSPTDLSIGVSMTDTTPVSQSPRGASLLQVIDGGATGQS</sequence>
<feature type="compositionally biased region" description="Basic and acidic residues" evidence="1">
    <location>
        <begin position="187"/>
        <end position="207"/>
    </location>
</feature>
<organism evidence="2 3">
    <name type="scientific">Ficus carica</name>
    <name type="common">Common fig</name>
    <dbReference type="NCBI Taxonomy" id="3494"/>
    <lineage>
        <taxon>Eukaryota</taxon>
        <taxon>Viridiplantae</taxon>
        <taxon>Streptophyta</taxon>
        <taxon>Embryophyta</taxon>
        <taxon>Tracheophyta</taxon>
        <taxon>Spermatophyta</taxon>
        <taxon>Magnoliopsida</taxon>
        <taxon>eudicotyledons</taxon>
        <taxon>Gunneridae</taxon>
        <taxon>Pentapetalae</taxon>
        <taxon>rosids</taxon>
        <taxon>fabids</taxon>
        <taxon>Rosales</taxon>
        <taxon>Moraceae</taxon>
        <taxon>Ficeae</taxon>
        <taxon>Ficus</taxon>
    </lineage>
</organism>
<evidence type="ECO:0000313" key="2">
    <source>
        <dbReference type="EMBL" id="GMN61905.1"/>
    </source>
</evidence>
<feature type="region of interest" description="Disordered" evidence="1">
    <location>
        <begin position="27"/>
        <end position="221"/>
    </location>
</feature>
<keyword evidence="3" id="KW-1185">Reference proteome</keyword>
<feature type="compositionally biased region" description="Gly residues" evidence="1">
    <location>
        <begin position="164"/>
        <end position="186"/>
    </location>
</feature>
<feature type="compositionally biased region" description="Gly residues" evidence="1">
    <location>
        <begin position="119"/>
        <end position="137"/>
    </location>
</feature>
<feature type="compositionally biased region" description="Low complexity" evidence="1">
    <location>
        <begin position="27"/>
        <end position="36"/>
    </location>
</feature>
<feature type="compositionally biased region" description="Basic and acidic residues" evidence="1">
    <location>
        <begin position="138"/>
        <end position="157"/>
    </location>
</feature>
<proteinExistence type="predicted"/>
<dbReference type="EMBL" id="BTGU01000119">
    <property type="protein sequence ID" value="GMN61905.1"/>
    <property type="molecule type" value="Genomic_DNA"/>
</dbReference>
<feature type="compositionally biased region" description="Pro residues" evidence="1">
    <location>
        <begin position="37"/>
        <end position="47"/>
    </location>
</feature>
<evidence type="ECO:0000313" key="3">
    <source>
        <dbReference type="Proteomes" id="UP001187192"/>
    </source>
</evidence>
<feature type="compositionally biased region" description="Pro residues" evidence="1">
    <location>
        <begin position="80"/>
        <end position="92"/>
    </location>
</feature>
<dbReference type="Proteomes" id="UP001187192">
    <property type="component" value="Unassembled WGS sequence"/>
</dbReference>
<dbReference type="AlphaFoldDB" id="A0AA88DUA0"/>
<feature type="compositionally biased region" description="Low complexity" evidence="1">
    <location>
        <begin position="48"/>
        <end position="79"/>
    </location>
</feature>
<comment type="caution">
    <text evidence="2">The sequence shown here is derived from an EMBL/GenBank/DDBJ whole genome shotgun (WGS) entry which is preliminary data.</text>
</comment>